<accession>A0ABY6KVJ2</accession>
<keyword evidence="9" id="KW-1185">Reference proteome</keyword>
<keyword evidence="5 6" id="KW-0472">Membrane</keyword>
<proteinExistence type="predicted"/>
<keyword evidence="3 6" id="KW-0812">Transmembrane</keyword>
<evidence type="ECO:0000313" key="8">
    <source>
        <dbReference type="EMBL" id="UYV72876.1"/>
    </source>
</evidence>
<dbReference type="Pfam" id="PF01061">
    <property type="entry name" value="ABC2_membrane"/>
    <property type="match status" value="1"/>
</dbReference>
<dbReference type="PANTHER" id="PTHR48041">
    <property type="entry name" value="ABC TRANSPORTER G FAMILY MEMBER 28"/>
    <property type="match status" value="1"/>
</dbReference>
<evidence type="ECO:0000256" key="6">
    <source>
        <dbReference type="SAM" id="Phobius"/>
    </source>
</evidence>
<evidence type="ECO:0000313" key="9">
    <source>
        <dbReference type="Proteomes" id="UP001235939"/>
    </source>
</evidence>
<organism evidence="8 9">
    <name type="scientific">Cordylochernes scorpioides</name>
    <dbReference type="NCBI Taxonomy" id="51811"/>
    <lineage>
        <taxon>Eukaryota</taxon>
        <taxon>Metazoa</taxon>
        <taxon>Ecdysozoa</taxon>
        <taxon>Arthropoda</taxon>
        <taxon>Chelicerata</taxon>
        <taxon>Arachnida</taxon>
        <taxon>Pseudoscorpiones</taxon>
        <taxon>Cheliferoidea</taxon>
        <taxon>Chernetidae</taxon>
        <taxon>Cordylochernes</taxon>
    </lineage>
</organism>
<evidence type="ECO:0000256" key="5">
    <source>
        <dbReference type="ARBA" id="ARBA00023136"/>
    </source>
</evidence>
<dbReference type="InterPro" id="IPR013525">
    <property type="entry name" value="ABC2_TM"/>
</dbReference>
<sequence length="184" mass="21210">MGETAADIRTYVDTGKKTIYTKIGRAGRARQDRKWATGFGTQLTVLARRNFQEARKRVLSRLNWMQTIGLGLVAGLLWFQLERTESHIKDIRGWMFFSSTYWMLFTMFGALVSFPTEREVINKERSAGMYRSQPTTWPKMTGELPLIVTLPSVFHFISYPLMGCQGLATFLGLWAFQLPLLTRR</sequence>
<dbReference type="EMBL" id="CP092872">
    <property type="protein sequence ID" value="UYV72876.1"/>
    <property type="molecule type" value="Genomic_DNA"/>
</dbReference>
<reference evidence="8 9" key="1">
    <citation type="submission" date="2022-01" db="EMBL/GenBank/DDBJ databases">
        <title>A chromosomal length assembly of Cordylochernes scorpioides.</title>
        <authorList>
            <person name="Zeh D."/>
            <person name="Zeh J."/>
        </authorList>
    </citation>
    <scope>NUCLEOTIDE SEQUENCE [LARGE SCALE GENOMIC DNA]</scope>
    <source>
        <strain evidence="8">IN4F17</strain>
        <tissue evidence="8">Whole Body</tissue>
    </source>
</reference>
<feature type="transmembrane region" description="Helical" evidence="6">
    <location>
        <begin position="153"/>
        <end position="176"/>
    </location>
</feature>
<feature type="domain" description="ABC-2 type transporter transmembrane" evidence="7">
    <location>
        <begin position="41"/>
        <end position="174"/>
    </location>
</feature>
<evidence type="ECO:0000259" key="7">
    <source>
        <dbReference type="Pfam" id="PF01061"/>
    </source>
</evidence>
<gene>
    <name evidence="8" type="ORF">LAZ67_10001053</name>
</gene>
<comment type="subcellular location">
    <subcellularLocation>
        <location evidence="1">Membrane</location>
        <topology evidence="1">Multi-pass membrane protein</topology>
    </subcellularLocation>
</comment>
<dbReference type="InterPro" id="IPR050352">
    <property type="entry name" value="ABCG_transporters"/>
</dbReference>
<dbReference type="PANTHER" id="PTHR48041:SF63">
    <property type="entry name" value="EARLY GENE AT 23, ISOFORM C"/>
    <property type="match status" value="1"/>
</dbReference>
<keyword evidence="2" id="KW-0813">Transport</keyword>
<dbReference type="Proteomes" id="UP001235939">
    <property type="component" value="Chromosome 10"/>
</dbReference>
<protein>
    <recommendedName>
        <fullName evidence="7">ABC-2 type transporter transmembrane domain-containing protein</fullName>
    </recommendedName>
</protein>
<evidence type="ECO:0000256" key="4">
    <source>
        <dbReference type="ARBA" id="ARBA00022989"/>
    </source>
</evidence>
<evidence type="ECO:0000256" key="1">
    <source>
        <dbReference type="ARBA" id="ARBA00004141"/>
    </source>
</evidence>
<keyword evidence="4 6" id="KW-1133">Transmembrane helix</keyword>
<feature type="transmembrane region" description="Helical" evidence="6">
    <location>
        <begin position="64"/>
        <end position="81"/>
    </location>
</feature>
<feature type="transmembrane region" description="Helical" evidence="6">
    <location>
        <begin position="93"/>
        <end position="114"/>
    </location>
</feature>
<name>A0ABY6KVJ2_9ARAC</name>
<evidence type="ECO:0000256" key="3">
    <source>
        <dbReference type="ARBA" id="ARBA00022692"/>
    </source>
</evidence>
<evidence type="ECO:0000256" key="2">
    <source>
        <dbReference type="ARBA" id="ARBA00022448"/>
    </source>
</evidence>